<evidence type="ECO:0000256" key="1">
    <source>
        <dbReference type="ARBA" id="ARBA00010617"/>
    </source>
</evidence>
<feature type="binding site" description="axial binding residue" evidence="5">
    <location>
        <position position="441"/>
    </location>
    <ligand>
        <name>heme</name>
        <dbReference type="ChEBI" id="CHEBI:30413"/>
    </ligand>
    <ligandPart>
        <name>Fe</name>
        <dbReference type="ChEBI" id="CHEBI:18248"/>
    </ligandPart>
</feature>
<evidence type="ECO:0000256" key="7">
    <source>
        <dbReference type="SAM" id="Phobius"/>
    </source>
</evidence>
<dbReference type="InterPro" id="IPR017972">
    <property type="entry name" value="Cyt_P450_CS"/>
</dbReference>
<dbReference type="InterPro" id="IPR001128">
    <property type="entry name" value="Cyt_P450"/>
</dbReference>
<evidence type="ECO:0000256" key="2">
    <source>
        <dbReference type="ARBA" id="ARBA00022723"/>
    </source>
</evidence>
<dbReference type="PANTHER" id="PTHR46300">
    <property type="entry name" value="P450, PUTATIVE (EUROFUNG)-RELATED-RELATED"/>
    <property type="match status" value="1"/>
</dbReference>
<dbReference type="Gene3D" id="1.10.630.10">
    <property type="entry name" value="Cytochrome P450"/>
    <property type="match status" value="1"/>
</dbReference>
<keyword evidence="5 6" id="KW-0349">Heme</keyword>
<evidence type="ECO:0000256" key="5">
    <source>
        <dbReference type="PIRSR" id="PIRSR602401-1"/>
    </source>
</evidence>
<dbReference type="Pfam" id="PF00067">
    <property type="entry name" value="p450"/>
    <property type="match status" value="1"/>
</dbReference>
<keyword evidence="4 5" id="KW-0408">Iron</keyword>
<evidence type="ECO:0000313" key="9">
    <source>
        <dbReference type="Proteomes" id="UP000053328"/>
    </source>
</evidence>
<dbReference type="VEuPathDB" id="FungiDB:PV08_10020"/>
<organism evidence="8 9">
    <name type="scientific">Exophiala spinifera</name>
    <dbReference type="NCBI Taxonomy" id="91928"/>
    <lineage>
        <taxon>Eukaryota</taxon>
        <taxon>Fungi</taxon>
        <taxon>Dikarya</taxon>
        <taxon>Ascomycota</taxon>
        <taxon>Pezizomycotina</taxon>
        <taxon>Eurotiomycetes</taxon>
        <taxon>Chaetothyriomycetidae</taxon>
        <taxon>Chaetothyriales</taxon>
        <taxon>Herpotrichiellaceae</taxon>
        <taxon>Exophiala</taxon>
    </lineage>
</organism>
<accession>A0A0D1Y742</accession>
<dbReference type="RefSeq" id="XP_016230937.1">
    <property type="nucleotide sequence ID" value="XM_016384335.1"/>
</dbReference>
<dbReference type="SUPFAM" id="SSF48264">
    <property type="entry name" value="Cytochrome P450"/>
    <property type="match status" value="1"/>
</dbReference>
<sequence>MALLDAPQLRNAAQLFLLGGAVILITVALRRRKTKYRYPPGPKGIPVFGNLFQLPPAYPGAKLMEWGKQYGDLFTMQLGARKWVVLNSSETARELLERRGRLYISRPEFAVTQDILSRGNRIVMMGYTERWRALRKIMHQLLMASNSEMYRPFQDVESRALVWQCLKRPDDFYRHGARFANSVIFSVVFGRRTSMNDENVRLLFSTIEDFLATQASPSTTLVEQFPWLVRVMPQPLQWFRPNAERVYKKTINVYTAFFDDLERRIKQGENPECFARGMADLASKYGFDKTQAYFAAGTILEAGSDTTRNQINLILAAAAKYPAWVATAQSQLDNVCGYASRLPSFDDWDRLPYIVAAIKESLRWRPNMLPAGVPRTLIKDDKYRDFVFEKGTIFTYNNFAISHNEKEFPSNDVFSPERFLNKDLQDMLKGQLGFGTGRRVCPGWHIAFSRLLYCFDFREVPCNPINECKIDPLAHEHAPFKIQIIPRSEKHVRLMERECAPAGQELDSM</sequence>
<comment type="similarity">
    <text evidence="1 6">Belongs to the cytochrome P450 family.</text>
</comment>
<dbReference type="GeneID" id="27337103"/>
<dbReference type="OrthoDB" id="1103324at2759"/>
<dbReference type="GO" id="GO:0016705">
    <property type="term" value="F:oxidoreductase activity, acting on paired donors, with incorporation or reduction of molecular oxygen"/>
    <property type="evidence" value="ECO:0007669"/>
    <property type="project" value="InterPro"/>
</dbReference>
<dbReference type="GO" id="GO:0004497">
    <property type="term" value="F:monooxygenase activity"/>
    <property type="evidence" value="ECO:0007669"/>
    <property type="project" value="UniProtKB-KW"/>
</dbReference>
<name>A0A0D1Y742_9EURO</name>
<evidence type="ECO:0008006" key="10">
    <source>
        <dbReference type="Google" id="ProtNLM"/>
    </source>
</evidence>
<dbReference type="EMBL" id="KN847499">
    <property type="protein sequence ID" value="KIW10721.1"/>
    <property type="molecule type" value="Genomic_DNA"/>
</dbReference>
<dbReference type="Proteomes" id="UP000053328">
    <property type="component" value="Unassembled WGS sequence"/>
</dbReference>
<evidence type="ECO:0000313" key="8">
    <source>
        <dbReference type="EMBL" id="KIW10721.1"/>
    </source>
</evidence>
<reference evidence="8 9" key="1">
    <citation type="submission" date="2015-01" db="EMBL/GenBank/DDBJ databases">
        <title>The Genome Sequence of Exophiala spinifera CBS89968.</title>
        <authorList>
            <consortium name="The Broad Institute Genomics Platform"/>
            <person name="Cuomo C."/>
            <person name="de Hoog S."/>
            <person name="Gorbushina A."/>
            <person name="Stielow B."/>
            <person name="Teixiera M."/>
            <person name="Abouelleil A."/>
            <person name="Chapman S.B."/>
            <person name="Priest M."/>
            <person name="Young S.K."/>
            <person name="Wortman J."/>
            <person name="Nusbaum C."/>
            <person name="Birren B."/>
        </authorList>
    </citation>
    <scope>NUCLEOTIDE SEQUENCE [LARGE SCALE GENOMIC DNA]</scope>
    <source>
        <strain evidence="8 9">CBS 89968</strain>
    </source>
</reference>
<protein>
    <recommendedName>
        <fullName evidence="10">Cytochrome P450</fullName>
    </recommendedName>
</protein>
<dbReference type="AlphaFoldDB" id="A0A0D1Y742"/>
<dbReference type="PRINTS" id="PR00463">
    <property type="entry name" value="EP450I"/>
</dbReference>
<evidence type="ECO:0000256" key="4">
    <source>
        <dbReference type="ARBA" id="ARBA00023004"/>
    </source>
</evidence>
<dbReference type="GO" id="GO:0005506">
    <property type="term" value="F:iron ion binding"/>
    <property type="evidence" value="ECO:0007669"/>
    <property type="project" value="InterPro"/>
</dbReference>
<gene>
    <name evidence="8" type="ORF">PV08_10020</name>
</gene>
<feature type="transmembrane region" description="Helical" evidence="7">
    <location>
        <begin position="12"/>
        <end position="29"/>
    </location>
</feature>
<dbReference type="PRINTS" id="PR00385">
    <property type="entry name" value="P450"/>
</dbReference>
<dbReference type="InterPro" id="IPR002401">
    <property type="entry name" value="Cyt_P450_E_grp-I"/>
</dbReference>
<comment type="cofactor">
    <cofactor evidence="5">
        <name>heme</name>
        <dbReference type="ChEBI" id="CHEBI:30413"/>
    </cofactor>
</comment>
<dbReference type="GO" id="GO:0020037">
    <property type="term" value="F:heme binding"/>
    <property type="evidence" value="ECO:0007669"/>
    <property type="project" value="InterPro"/>
</dbReference>
<proteinExistence type="inferred from homology"/>
<keyword evidence="3 6" id="KW-0560">Oxidoreductase</keyword>
<keyword evidence="7" id="KW-1133">Transmembrane helix</keyword>
<evidence type="ECO:0000256" key="3">
    <source>
        <dbReference type="ARBA" id="ARBA00023002"/>
    </source>
</evidence>
<keyword evidence="7" id="KW-0812">Transmembrane</keyword>
<dbReference type="HOGENOM" id="CLU_001570_2_1_1"/>
<evidence type="ECO:0000256" key="6">
    <source>
        <dbReference type="RuleBase" id="RU000461"/>
    </source>
</evidence>
<dbReference type="InterPro" id="IPR050364">
    <property type="entry name" value="Cytochrome_P450_fung"/>
</dbReference>
<dbReference type="PROSITE" id="PS00086">
    <property type="entry name" value="CYTOCHROME_P450"/>
    <property type="match status" value="1"/>
</dbReference>
<keyword evidence="6" id="KW-0503">Monooxygenase</keyword>
<dbReference type="PANTHER" id="PTHR46300:SF12">
    <property type="entry name" value="P450, PUTATIVE (EUROFUNG)-RELATED"/>
    <property type="match status" value="1"/>
</dbReference>
<dbReference type="InterPro" id="IPR036396">
    <property type="entry name" value="Cyt_P450_sf"/>
</dbReference>
<dbReference type="STRING" id="91928.A0A0D1Y742"/>
<dbReference type="CDD" id="cd11065">
    <property type="entry name" value="CYP64-like"/>
    <property type="match status" value="1"/>
</dbReference>
<keyword evidence="9" id="KW-1185">Reference proteome</keyword>
<keyword evidence="7" id="KW-0472">Membrane</keyword>
<keyword evidence="2 5" id="KW-0479">Metal-binding</keyword>